<dbReference type="EnsemblMetazoa" id="RPRC000136-RA">
    <property type="protein sequence ID" value="RPRC000136-PA"/>
    <property type="gene ID" value="RPRC000136"/>
</dbReference>
<dbReference type="EMBL" id="ACPB03003209">
    <property type="status" value="NOT_ANNOTATED_CDS"/>
    <property type="molecule type" value="Genomic_DNA"/>
</dbReference>
<evidence type="ECO:0000256" key="6">
    <source>
        <dbReference type="ARBA" id="ARBA00022989"/>
    </source>
</evidence>
<keyword evidence="8" id="KW-0675">Receptor</keyword>
<comment type="subcellular location">
    <subcellularLocation>
        <location evidence="1">Cell membrane</location>
        <topology evidence="1">Multi-pass membrane protein</topology>
    </subcellularLocation>
</comment>
<keyword evidence="11" id="KW-1185">Reference proteome</keyword>
<evidence type="ECO:0000256" key="3">
    <source>
        <dbReference type="ARBA" id="ARBA00022606"/>
    </source>
</evidence>
<dbReference type="STRING" id="13249.T1H801"/>
<reference evidence="10" key="1">
    <citation type="submission" date="2015-05" db="UniProtKB">
        <authorList>
            <consortium name="EnsemblMetazoa"/>
        </authorList>
    </citation>
    <scope>IDENTIFICATION</scope>
</reference>
<dbReference type="VEuPathDB" id="VectorBase:RPRC000136"/>
<evidence type="ECO:0000256" key="2">
    <source>
        <dbReference type="ARBA" id="ARBA00022475"/>
    </source>
</evidence>
<dbReference type="OMA" id="AMEINIP"/>
<evidence type="ECO:0000256" key="9">
    <source>
        <dbReference type="ARBA" id="ARBA00023224"/>
    </source>
</evidence>
<evidence type="ECO:0000313" key="10">
    <source>
        <dbReference type="EnsemblMetazoa" id="RPRC000136-PA"/>
    </source>
</evidence>
<keyword evidence="3" id="KW-0716">Sensory transduction</keyword>
<dbReference type="Proteomes" id="UP000015103">
    <property type="component" value="Unassembled WGS sequence"/>
</dbReference>
<accession>T1H801</accession>
<keyword evidence="7" id="KW-0472">Membrane</keyword>
<evidence type="ECO:0000256" key="4">
    <source>
        <dbReference type="ARBA" id="ARBA00022692"/>
    </source>
</evidence>
<dbReference type="GO" id="GO:0004984">
    <property type="term" value="F:olfactory receptor activity"/>
    <property type="evidence" value="ECO:0007669"/>
    <property type="project" value="InterPro"/>
</dbReference>
<evidence type="ECO:0000256" key="5">
    <source>
        <dbReference type="ARBA" id="ARBA00022725"/>
    </source>
</evidence>
<evidence type="ECO:0000256" key="8">
    <source>
        <dbReference type="ARBA" id="ARBA00023170"/>
    </source>
</evidence>
<proteinExistence type="predicted"/>
<keyword evidence="4" id="KW-0812">Transmembrane</keyword>
<keyword evidence="5" id="KW-0552">Olfaction</keyword>
<evidence type="ECO:0000313" key="11">
    <source>
        <dbReference type="Proteomes" id="UP000015103"/>
    </source>
</evidence>
<dbReference type="FunCoup" id="T1H801">
    <property type="interactions" value="92"/>
</dbReference>
<dbReference type="InterPro" id="IPR004117">
    <property type="entry name" value="7tm6_olfct_rcpt"/>
</dbReference>
<keyword evidence="2" id="KW-1003">Cell membrane</keyword>
<dbReference type="Pfam" id="PF02949">
    <property type="entry name" value="7tm_6"/>
    <property type="match status" value="1"/>
</dbReference>
<keyword evidence="6" id="KW-1133">Transmembrane helix</keyword>
<dbReference type="GO" id="GO:0007165">
    <property type="term" value="P:signal transduction"/>
    <property type="evidence" value="ECO:0007669"/>
    <property type="project" value="UniProtKB-KW"/>
</dbReference>
<keyword evidence="9" id="KW-0807">Transducer</keyword>
<dbReference type="GO" id="GO:0005886">
    <property type="term" value="C:plasma membrane"/>
    <property type="evidence" value="ECO:0007669"/>
    <property type="project" value="UniProtKB-SubCell"/>
</dbReference>
<dbReference type="AlphaFoldDB" id="T1H801"/>
<dbReference type="PANTHER" id="PTHR21137:SF35">
    <property type="entry name" value="ODORANT RECEPTOR 19A-RELATED"/>
    <property type="match status" value="1"/>
</dbReference>
<name>T1H801_RHOPR</name>
<evidence type="ECO:0000256" key="1">
    <source>
        <dbReference type="ARBA" id="ARBA00004651"/>
    </source>
</evidence>
<dbReference type="PANTHER" id="PTHR21137">
    <property type="entry name" value="ODORANT RECEPTOR"/>
    <property type="match status" value="1"/>
</dbReference>
<dbReference type="InParanoid" id="T1H801"/>
<organism evidence="10 11">
    <name type="scientific">Rhodnius prolixus</name>
    <name type="common">Triatomid bug</name>
    <dbReference type="NCBI Taxonomy" id="13249"/>
    <lineage>
        <taxon>Eukaryota</taxon>
        <taxon>Metazoa</taxon>
        <taxon>Ecdysozoa</taxon>
        <taxon>Arthropoda</taxon>
        <taxon>Hexapoda</taxon>
        <taxon>Insecta</taxon>
        <taxon>Pterygota</taxon>
        <taxon>Neoptera</taxon>
        <taxon>Paraneoptera</taxon>
        <taxon>Hemiptera</taxon>
        <taxon>Heteroptera</taxon>
        <taxon>Panheteroptera</taxon>
        <taxon>Cimicomorpha</taxon>
        <taxon>Reduviidae</taxon>
        <taxon>Triatominae</taxon>
        <taxon>Rhodnius</taxon>
    </lineage>
</organism>
<dbReference type="HOGENOM" id="CLU_695548_0_0_1"/>
<dbReference type="GO" id="GO:0005549">
    <property type="term" value="F:odorant binding"/>
    <property type="evidence" value="ECO:0007669"/>
    <property type="project" value="InterPro"/>
</dbReference>
<evidence type="ECO:0000256" key="7">
    <source>
        <dbReference type="ARBA" id="ARBA00023136"/>
    </source>
</evidence>
<protein>
    <submittedName>
        <fullName evidence="10">Uncharacterized protein</fullName>
    </submittedName>
</protein>
<sequence length="393" mass="45671">KKKKASKKNKKLVFYTGYKLFLYYGFTYDHSWMSILNILRYLTVTTTGLMHIILAIAFKYESFDLLTLVEFAHYVVMAIYSLTMCAALVSKSRTFNALCATLKEEFEFPKMKLSPKQEEIHRNTSIFIETFMRTTATVILWGISVTCMRRPIFDRQTEFTIVYDGWLPFEVNTWFRYIIVCIGQVIITINASYGMFSCLIAFVAQAKQLCAQCDILCVHIKETFQCVNFDSKTSSDRETFIKSRLKFAVKRHHVLMRCFNMFQDIYNSFLLMLTLCSGIIFCTVIYMITDPNSNLSIIAEFVSLLVPEVTIIACYCWAGQQMTDKWSQIRGAIYEVNWYNESLRTQKTLLNMLTYCTKDKIITAAGIQEFSMKGFSELLQASFSYFNMLKALR</sequence>